<evidence type="ECO:0000256" key="9">
    <source>
        <dbReference type="ARBA" id="ARBA00023242"/>
    </source>
</evidence>
<dbReference type="InterPro" id="IPR038718">
    <property type="entry name" value="SNF2-like_sf"/>
</dbReference>
<dbReference type="GO" id="GO:0031491">
    <property type="term" value="F:nucleosome binding"/>
    <property type="evidence" value="ECO:0007669"/>
    <property type="project" value="InterPro"/>
</dbReference>
<accession>A0A078B339</accession>
<dbReference type="GO" id="GO:0003677">
    <property type="term" value="F:DNA binding"/>
    <property type="evidence" value="ECO:0007669"/>
    <property type="project" value="UniProtKB-KW"/>
</dbReference>
<evidence type="ECO:0000256" key="8">
    <source>
        <dbReference type="ARBA" id="ARBA00023125"/>
    </source>
</evidence>
<feature type="compositionally biased region" description="Polar residues" evidence="10">
    <location>
        <begin position="1083"/>
        <end position="1092"/>
    </location>
</feature>
<dbReference type="InterPro" id="IPR036306">
    <property type="entry name" value="ISWI_HAND-dom_sf"/>
</dbReference>
<dbReference type="Pfam" id="PF00271">
    <property type="entry name" value="Helicase_C"/>
    <property type="match status" value="1"/>
</dbReference>
<dbReference type="PROSITE" id="PS51194">
    <property type="entry name" value="HELICASE_CTER"/>
    <property type="match status" value="1"/>
</dbReference>
<dbReference type="SUPFAM" id="SSF46689">
    <property type="entry name" value="Homeodomain-like"/>
    <property type="match status" value="2"/>
</dbReference>
<feature type="compositionally biased region" description="Basic residues" evidence="10">
    <location>
        <begin position="1153"/>
        <end position="1163"/>
    </location>
</feature>
<dbReference type="CDD" id="cd00167">
    <property type="entry name" value="SANT"/>
    <property type="match status" value="2"/>
</dbReference>
<dbReference type="InterPro" id="IPR015195">
    <property type="entry name" value="SLIDE"/>
</dbReference>
<evidence type="ECO:0000259" key="12">
    <source>
        <dbReference type="PROSITE" id="PS51194"/>
    </source>
</evidence>
<comment type="similarity">
    <text evidence="2">Belongs to the SNF2/RAD54 helicase family. ISWI subfamily.</text>
</comment>
<dbReference type="SMART" id="SM00487">
    <property type="entry name" value="DEXDc"/>
    <property type="match status" value="1"/>
</dbReference>
<dbReference type="GO" id="GO:0004386">
    <property type="term" value="F:helicase activity"/>
    <property type="evidence" value="ECO:0007669"/>
    <property type="project" value="UniProtKB-KW"/>
</dbReference>
<keyword evidence="6" id="KW-0067">ATP-binding</keyword>
<keyword evidence="5" id="KW-0347">Helicase</keyword>
<dbReference type="SUPFAM" id="SSF52540">
    <property type="entry name" value="P-loop containing nucleoside triphosphate hydrolases"/>
    <property type="match status" value="2"/>
</dbReference>
<dbReference type="FunFam" id="3.40.50.10810:FF:000005">
    <property type="entry name" value="Photoperiod-independent early flowering 1"/>
    <property type="match status" value="1"/>
</dbReference>
<sequence>MKANQNSANQKPENSAESPNHQITSKTSSKKREDGTEDVNSKFQQLKDSDKVNGKIPEENEDDYDAELDQSTERNEKIQSQVSVEEVKEIMNKNKSKLEKLLCQSDIFECLRKINNGEIKSYDELDFLATKQQQIQQENLSRRRLANNKVDEIEDIVGDKDNKLFEIQKIEKQPDNLIGGILRDYQIEGLNWLYKLEQANLNGILADEMGLGKTIQSIAIIALIESFKTKEQIESRTSHHVIIVPKIVLGKWKKEITDWLPTIRLFQFYGSNEERVQQVQEMRQHKFDVMLTTFETVIREKGELSRYNFDFLILDEAQRIKNDESVLSQVLRRFKTKHRILLTGTPLQNNLRELWALLNFLMPKLFDSAEEFKELFMIKSEDSGAQEQIIKQIHRLLRPFMLRRLKSDVEKNLPTKKEIYLFIGLSKLQKQLYKNILTGNIDVVNGVGDKIKLLNVLMQLKKVCNHPYLFDKVEPGPPFIDGEHLIDNSMKFKVLDLLIPKLLNQGCKILIFSQMTRLLDILDDFLRFRGFQYCRIDGQTSANDREIRIEDFQKPDSTKQLFILSTRAGGLGINLHSANVVIIFDSDWNPQVDLQAIDRAHRIGQKRDVVVYRFVTEGSVEEKIVERAARKLRVDHLIMQKGKFGGGNDNNPNKMNAQEMLQMIKYGAQEIILTEQDGQLMDENIDSIIEHSMKRTDEINKELSKLEEKFNLNNVSLTGEDEKQTDLYTFEGQDYKKKQVPQAQEIDFIDIGQRERKQLSYDIDKYYREALNQPTQTKEKKKLKGWKAQANGGYDHQFFDSDKLNALEEKENNWNSYKNNPEEYIKNSETKQKPPQYSNKDQYQKENLIKQGFPNWSKKDFFTFIRMCETFGRDNYAKIAEAFPNKTIEEIKDYSKAFWQKWEDHIENGHKYVERIEKGEAEIEKYKQIESAIEEKFQYNFQEYVENNPEKQFNQFMLDDLTIMRKDVIGQRPQQSLSNFDFSEEEDKFIAMALFKYGYGSWDLIRNELRNSDRFRFNWIVKTRTVIDIQKRCEYLVQKFKKEVQIIKKIEEEKRTQKEEEERRIRKLNEKKMPQKGKKQDIRQTLASSNSKLKQKTNGKSHLSRRNDCKRGRDKDSDEKSDEESDNNGSRDFDESEEDQSESMSDVSEFKMAKSKGAKVSKTLKKEEIKQKPNKNGVNNQGSQQSNRRQAKEQAKLQISESKNSKVGVASSNSNNQNQSLRRSTRRS</sequence>
<reference evidence="14 15" key="1">
    <citation type="submission" date="2014-06" db="EMBL/GenBank/DDBJ databases">
        <authorList>
            <person name="Swart Estienne"/>
        </authorList>
    </citation>
    <scope>NUCLEOTIDE SEQUENCE [LARGE SCALE GENOMIC DNA]</scope>
    <source>
        <strain evidence="14 15">130c</strain>
    </source>
</reference>
<keyword evidence="4" id="KW-0378">Hydrolase</keyword>
<dbReference type="InterPro" id="IPR049730">
    <property type="entry name" value="SNF2/RAD54-like_C"/>
</dbReference>
<comment type="subcellular location">
    <subcellularLocation>
        <location evidence="1">Nucleus</location>
    </subcellularLocation>
</comment>
<evidence type="ECO:0000256" key="2">
    <source>
        <dbReference type="ARBA" id="ARBA00009687"/>
    </source>
</evidence>
<keyword evidence="9" id="KW-0539">Nucleus</keyword>
<dbReference type="GO" id="GO:0000785">
    <property type="term" value="C:chromatin"/>
    <property type="evidence" value="ECO:0007669"/>
    <property type="project" value="TreeGrafter"/>
</dbReference>
<evidence type="ECO:0000313" key="15">
    <source>
        <dbReference type="Proteomes" id="UP000039865"/>
    </source>
</evidence>
<dbReference type="InterPro" id="IPR014001">
    <property type="entry name" value="Helicase_ATP-bd"/>
</dbReference>
<evidence type="ECO:0000259" key="13">
    <source>
        <dbReference type="PROSITE" id="PS51293"/>
    </source>
</evidence>
<evidence type="ECO:0000313" key="14">
    <source>
        <dbReference type="EMBL" id="CDW88930.1"/>
    </source>
</evidence>
<dbReference type="PROSITE" id="PS51293">
    <property type="entry name" value="SANT"/>
    <property type="match status" value="1"/>
</dbReference>
<dbReference type="Pfam" id="PF00176">
    <property type="entry name" value="SNF2-rel_dom"/>
    <property type="match status" value="1"/>
</dbReference>
<feature type="domain" description="SANT" evidence="13">
    <location>
        <begin position="851"/>
        <end position="903"/>
    </location>
</feature>
<dbReference type="InterPro" id="IPR000330">
    <property type="entry name" value="SNF2_N"/>
</dbReference>
<evidence type="ECO:0000256" key="4">
    <source>
        <dbReference type="ARBA" id="ARBA00022801"/>
    </source>
</evidence>
<dbReference type="Pfam" id="PF09111">
    <property type="entry name" value="SLIDE"/>
    <property type="match status" value="1"/>
</dbReference>
<dbReference type="SMART" id="SM00490">
    <property type="entry name" value="HELICc"/>
    <property type="match status" value="1"/>
</dbReference>
<dbReference type="InterPro" id="IPR009057">
    <property type="entry name" value="Homeodomain-like_sf"/>
</dbReference>
<feature type="compositionally biased region" description="Acidic residues" evidence="10">
    <location>
        <begin position="59"/>
        <end position="70"/>
    </location>
</feature>
<dbReference type="GO" id="GO:0016887">
    <property type="term" value="F:ATP hydrolysis activity"/>
    <property type="evidence" value="ECO:0007669"/>
    <property type="project" value="TreeGrafter"/>
</dbReference>
<dbReference type="PANTHER" id="PTHR45623:SF49">
    <property type="entry name" value="SWI_SNF-RELATED MATRIX-ASSOCIATED ACTIN-DEPENDENT REGULATOR OF CHROMATIN SUBFAMILY A MEMBER 5"/>
    <property type="match status" value="1"/>
</dbReference>
<feature type="compositionally biased region" description="Basic and acidic residues" evidence="10">
    <location>
        <begin position="1055"/>
        <end position="1082"/>
    </location>
</feature>
<feature type="compositionally biased region" description="Basic residues" evidence="10">
    <location>
        <begin position="1093"/>
        <end position="1104"/>
    </location>
</feature>
<evidence type="ECO:0000256" key="5">
    <source>
        <dbReference type="ARBA" id="ARBA00022806"/>
    </source>
</evidence>
<dbReference type="OMA" id="VHDYQFF"/>
<dbReference type="Gene3D" id="1.10.10.60">
    <property type="entry name" value="Homeodomain-like"/>
    <property type="match status" value="2"/>
</dbReference>
<dbReference type="CDD" id="cd18793">
    <property type="entry name" value="SF2_C_SNF"/>
    <property type="match status" value="1"/>
</dbReference>
<feature type="region of interest" description="Disordered" evidence="10">
    <location>
        <begin position="1"/>
        <end position="80"/>
    </location>
</feature>
<keyword evidence="3" id="KW-0547">Nucleotide-binding</keyword>
<dbReference type="AlphaFoldDB" id="A0A078B339"/>
<evidence type="ECO:0000256" key="3">
    <source>
        <dbReference type="ARBA" id="ARBA00022741"/>
    </source>
</evidence>
<name>A0A078B339_STYLE</name>
<evidence type="ECO:0000256" key="10">
    <source>
        <dbReference type="SAM" id="MobiDB-lite"/>
    </source>
</evidence>
<feature type="compositionally biased region" description="Low complexity" evidence="10">
    <location>
        <begin position="1211"/>
        <end position="1222"/>
    </location>
</feature>
<dbReference type="SUPFAM" id="SSF101224">
    <property type="entry name" value="HAND domain of the nucleosome remodeling ATPase ISWI"/>
    <property type="match status" value="1"/>
</dbReference>
<keyword evidence="7" id="KW-0156">Chromatin regulator</keyword>
<dbReference type="PANTHER" id="PTHR45623">
    <property type="entry name" value="CHROMODOMAIN-HELICASE-DNA-BINDING PROTEIN 3-RELATED-RELATED"/>
    <property type="match status" value="1"/>
</dbReference>
<feature type="domain" description="Helicase C-terminal" evidence="12">
    <location>
        <begin position="494"/>
        <end position="645"/>
    </location>
</feature>
<protein>
    <submittedName>
        <fullName evidence="14">Probable global transcription activator snf2l1 isoform 2</fullName>
    </submittedName>
</protein>
<proteinExistence type="inferred from homology"/>
<feature type="compositionally biased region" description="Basic and acidic residues" evidence="10">
    <location>
        <begin position="45"/>
        <end position="58"/>
    </location>
</feature>
<dbReference type="InterPro" id="IPR001650">
    <property type="entry name" value="Helicase_C-like"/>
</dbReference>
<dbReference type="InterPro" id="IPR001005">
    <property type="entry name" value="SANT/Myb"/>
</dbReference>
<evidence type="ECO:0000256" key="1">
    <source>
        <dbReference type="ARBA" id="ARBA00004123"/>
    </source>
</evidence>
<dbReference type="EMBL" id="CCKQ01017050">
    <property type="protein sequence ID" value="CDW88930.1"/>
    <property type="molecule type" value="Genomic_DNA"/>
</dbReference>
<feature type="domain" description="Helicase ATP-binding" evidence="11">
    <location>
        <begin position="194"/>
        <end position="364"/>
    </location>
</feature>
<dbReference type="Gene3D" id="3.40.50.300">
    <property type="entry name" value="P-loop containing nucleotide triphosphate hydrolases"/>
    <property type="match status" value="1"/>
</dbReference>
<evidence type="ECO:0000259" key="11">
    <source>
        <dbReference type="PROSITE" id="PS51192"/>
    </source>
</evidence>
<dbReference type="GO" id="GO:0005524">
    <property type="term" value="F:ATP binding"/>
    <property type="evidence" value="ECO:0007669"/>
    <property type="project" value="UniProtKB-KW"/>
</dbReference>
<evidence type="ECO:0000256" key="7">
    <source>
        <dbReference type="ARBA" id="ARBA00022853"/>
    </source>
</evidence>
<dbReference type="GO" id="GO:0005634">
    <property type="term" value="C:nucleus"/>
    <property type="evidence" value="ECO:0007669"/>
    <property type="project" value="UniProtKB-SubCell"/>
</dbReference>
<dbReference type="OrthoDB" id="5857104at2759"/>
<feature type="compositionally biased region" description="Polar residues" evidence="10">
    <location>
        <begin position="1"/>
        <end position="27"/>
    </location>
</feature>
<dbReference type="GO" id="GO:0034728">
    <property type="term" value="P:nucleosome organization"/>
    <property type="evidence" value="ECO:0007669"/>
    <property type="project" value="TreeGrafter"/>
</dbReference>
<dbReference type="InParanoid" id="A0A078B339"/>
<feature type="compositionally biased region" description="Basic and acidic residues" evidence="10">
    <location>
        <begin position="1105"/>
        <end position="1118"/>
    </location>
</feature>
<dbReference type="FunFam" id="3.40.50.300:FF:000082">
    <property type="entry name" value="ISWI chromatin remodeling complex ATPase ISW1"/>
    <property type="match status" value="1"/>
</dbReference>
<organism evidence="14 15">
    <name type="scientific">Stylonychia lemnae</name>
    <name type="common">Ciliate</name>
    <dbReference type="NCBI Taxonomy" id="5949"/>
    <lineage>
        <taxon>Eukaryota</taxon>
        <taxon>Sar</taxon>
        <taxon>Alveolata</taxon>
        <taxon>Ciliophora</taxon>
        <taxon>Intramacronucleata</taxon>
        <taxon>Spirotrichea</taxon>
        <taxon>Stichotrichia</taxon>
        <taxon>Sporadotrichida</taxon>
        <taxon>Oxytrichidae</taxon>
        <taxon>Stylonychinae</taxon>
        <taxon>Stylonychia</taxon>
    </lineage>
</organism>
<gene>
    <name evidence="14" type="primary">Contig9350.g9997</name>
    <name evidence="14" type="ORF">STYLEM_18056</name>
</gene>
<dbReference type="PROSITE" id="PS51192">
    <property type="entry name" value="HELICASE_ATP_BIND_1"/>
    <property type="match status" value="1"/>
</dbReference>
<dbReference type="InterPro" id="IPR017884">
    <property type="entry name" value="SANT_dom"/>
</dbReference>
<dbReference type="SMART" id="SM00717">
    <property type="entry name" value="SANT"/>
    <property type="match status" value="2"/>
</dbReference>
<dbReference type="Proteomes" id="UP000039865">
    <property type="component" value="Unassembled WGS sequence"/>
</dbReference>
<feature type="compositionally biased region" description="Low complexity" evidence="10">
    <location>
        <begin position="1176"/>
        <end position="1188"/>
    </location>
</feature>
<dbReference type="GO" id="GO:0042393">
    <property type="term" value="F:histone binding"/>
    <property type="evidence" value="ECO:0007669"/>
    <property type="project" value="TreeGrafter"/>
</dbReference>
<dbReference type="GO" id="GO:0140658">
    <property type="term" value="F:ATP-dependent chromatin remodeler activity"/>
    <property type="evidence" value="ECO:0007669"/>
    <property type="project" value="TreeGrafter"/>
</dbReference>
<dbReference type="Gene3D" id="3.40.50.10810">
    <property type="entry name" value="Tandem AAA-ATPase domain"/>
    <property type="match status" value="1"/>
</dbReference>
<evidence type="ECO:0000256" key="6">
    <source>
        <dbReference type="ARBA" id="ARBA00022840"/>
    </source>
</evidence>
<keyword evidence="15" id="KW-1185">Reference proteome</keyword>
<dbReference type="InterPro" id="IPR027417">
    <property type="entry name" value="P-loop_NTPase"/>
</dbReference>
<keyword evidence="8" id="KW-0238">DNA-binding</keyword>
<feature type="region of interest" description="Disordered" evidence="10">
    <location>
        <begin position="1055"/>
        <end position="1228"/>
    </location>
</feature>